<dbReference type="EMBL" id="JAAZSR010000520">
    <property type="protein sequence ID" value="NKX52402.1"/>
    <property type="molecule type" value="Genomic_DNA"/>
</dbReference>
<evidence type="ECO:0000256" key="3">
    <source>
        <dbReference type="SAM" id="Phobius"/>
    </source>
</evidence>
<protein>
    <submittedName>
        <fullName evidence="5">Peptide synthetase</fullName>
    </submittedName>
</protein>
<comment type="caution">
    <text evidence="5">The sequence shown here is derived from an EMBL/GenBank/DDBJ whole genome shotgun (WGS) entry which is preliminary data.</text>
</comment>
<sequence length="537" mass="58224">TGNGGDYQPPVTETETLLAEQLAAVLNVERVSATAHFFEDLGMNSLLMANLSAAVRRQGGLPPVAVQDMYQNPDIRRLAAVLDEAKAPAGPEPAGPAAGMREPHRATGFQYAMCGLLQLAVFLAYSFLAAAMPIAGYEWAAGGSSWWDTVLRSLGMALAVFFGLGTLPILLKWVLIGRWKPQEIPIWTLRYVRFWFVKTLLQANPFQAFVATPLYPLYLRALGARIGRRVTFLSSVPPVCADLLTVGDDTVLRRGVVLQCHRARAGRLVLGPVTLGSNVYVGERTVLDIRTSMGDGAQLGHSSSLHAGQHVPAGQSWHGSPARRAATDYRVVEPVPCTLRRRIAYSLWVIANRLFLMLTLGFALAVSLLDAYLESGHLEHGTAAFYLDALLFSLVLFYGGLVTAFALVLTVPRLLSRFLVPGRTYPVYGFHYALQRTVARLTNVRLFMQITGDSSLVVHYLQALGYKQPGLVQTGSNYGVELSHDSPYLTTVGSGTMVSDGLAISNADFSSTSFRVSETVIGAKNFFGNNIGYPVGG</sequence>
<keyword evidence="3" id="KW-0812">Transmembrane</keyword>
<accession>A0ABX1JSU8</accession>
<dbReference type="PROSITE" id="PS00012">
    <property type="entry name" value="PHOSPHOPANTETHEINE"/>
    <property type="match status" value="1"/>
</dbReference>
<keyword evidence="2" id="KW-0597">Phosphoprotein</keyword>
<feature type="transmembrane region" description="Helical" evidence="3">
    <location>
        <begin position="154"/>
        <end position="175"/>
    </location>
</feature>
<dbReference type="InterPro" id="IPR006162">
    <property type="entry name" value="Ppantetheine_attach_site"/>
</dbReference>
<dbReference type="SUPFAM" id="SSF47336">
    <property type="entry name" value="ACP-like"/>
    <property type="match status" value="1"/>
</dbReference>
<keyword evidence="3" id="KW-1133">Transmembrane helix</keyword>
<name>A0ABX1JSU8_9MICC</name>
<dbReference type="Gene3D" id="2.160.10.10">
    <property type="entry name" value="Hexapeptide repeat proteins"/>
    <property type="match status" value="1"/>
</dbReference>
<evidence type="ECO:0000259" key="4">
    <source>
        <dbReference type="PROSITE" id="PS50075"/>
    </source>
</evidence>
<feature type="non-terminal residue" evidence="5">
    <location>
        <position position="537"/>
    </location>
</feature>
<keyword evidence="6" id="KW-1185">Reference proteome</keyword>
<gene>
    <name evidence="5" type="ORF">HER39_17860</name>
</gene>
<dbReference type="PROSITE" id="PS50075">
    <property type="entry name" value="CARRIER"/>
    <property type="match status" value="1"/>
</dbReference>
<keyword evidence="1" id="KW-0596">Phosphopantetheine</keyword>
<evidence type="ECO:0000313" key="6">
    <source>
        <dbReference type="Proteomes" id="UP000523795"/>
    </source>
</evidence>
<organism evidence="5 6">
    <name type="scientific">Arthrobacter deserti</name>
    <dbReference type="NCBI Taxonomy" id="1742687"/>
    <lineage>
        <taxon>Bacteria</taxon>
        <taxon>Bacillati</taxon>
        <taxon>Actinomycetota</taxon>
        <taxon>Actinomycetes</taxon>
        <taxon>Micrococcales</taxon>
        <taxon>Micrococcaceae</taxon>
        <taxon>Arthrobacter</taxon>
    </lineage>
</organism>
<evidence type="ECO:0000313" key="5">
    <source>
        <dbReference type="EMBL" id="NKX52402.1"/>
    </source>
</evidence>
<keyword evidence="3" id="KW-0472">Membrane</keyword>
<dbReference type="Proteomes" id="UP000523795">
    <property type="component" value="Unassembled WGS sequence"/>
</dbReference>
<feature type="non-terminal residue" evidence="5">
    <location>
        <position position="1"/>
    </location>
</feature>
<reference evidence="5 6" key="1">
    <citation type="submission" date="2020-04" db="EMBL/GenBank/DDBJ databases">
        <authorList>
            <person name="Liu S."/>
        </authorList>
    </citation>
    <scope>NUCLEOTIDE SEQUENCE [LARGE SCALE GENOMIC DNA]</scope>
    <source>
        <strain evidence="5 6">CGMCC 1.15091</strain>
    </source>
</reference>
<dbReference type="Gene3D" id="1.10.1200.10">
    <property type="entry name" value="ACP-like"/>
    <property type="match status" value="1"/>
</dbReference>
<dbReference type="InterPro" id="IPR009081">
    <property type="entry name" value="PP-bd_ACP"/>
</dbReference>
<dbReference type="InterPro" id="IPR011004">
    <property type="entry name" value="Trimer_LpxA-like_sf"/>
</dbReference>
<evidence type="ECO:0000256" key="2">
    <source>
        <dbReference type="ARBA" id="ARBA00022553"/>
    </source>
</evidence>
<dbReference type="Pfam" id="PF00550">
    <property type="entry name" value="PP-binding"/>
    <property type="match status" value="1"/>
</dbReference>
<feature type="transmembrane region" description="Helical" evidence="3">
    <location>
        <begin position="350"/>
        <end position="369"/>
    </location>
</feature>
<feature type="transmembrane region" description="Helical" evidence="3">
    <location>
        <begin position="111"/>
        <end position="134"/>
    </location>
</feature>
<proteinExistence type="predicted"/>
<dbReference type="SUPFAM" id="SSF51161">
    <property type="entry name" value="Trimeric LpxA-like enzymes"/>
    <property type="match status" value="1"/>
</dbReference>
<evidence type="ECO:0000256" key="1">
    <source>
        <dbReference type="ARBA" id="ARBA00022450"/>
    </source>
</evidence>
<dbReference type="InterPro" id="IPR036736">
    <property type="entry name" value="ACP-like_sf"/>
</dbReference>
<feature type="transmembrane region" description="Helical" evidence="3">
    <location>
        <begin position="389"/>
        <end position="409"/>
    </location>
</feature>
<feature type="domain" description="Carrier" evidence="4">
    <location>
        <begin position="9"/>
        <end position="86"/>
    </location>
</feature>